<dbReference type="Proteomes" id="UP000095209">
    <property type="component" value="Unassembled WGS sequence"/>
</dbReference>
<dbReference type="RefSeq" id="WP_069718368.1">
    <property type="nucleotide sequence ID" value="NZ_MJEH01000055.1"/>
</dbReference>
<name>A0A1E5LC35_9BACI</name>
<proteinExistence type="predicted"/>
<sequence>MEATKFFSFGDQWNVVHFPEKPNGFAILIIGDVNHYVDEETSLWIQNLERFRLIELLCEQGYTVFYSNLYGRHWGSDKTFEYLRRLNAYMMRTVILNSRIHLLAEGMGALPAMKLMERTPETIRSAAFLSPLIDLKNYLQNEKENRVFYKRIITEIKEGYALTEGEDFSSVIDLFDLKTYQNTVPLKIWHATNRTNYPVRQHSRVYEAHRKALGHPIMLSLHMFEKRFAVSDALIRFFESNEHEL</sequence>
<gene>
    <name evidence="1" type="ORF">BFG57_04475</name>
</gene>
<reference evidence="1 2" key="1">
    <citation type="submission" date="2016-08" db="EMBL/GenBank/DDBJ databases">
        <title>Genome of Bacillus solimangrovi GH2-4.</title>
        <authorList>
            <person name="Lim S."/>
            <person name="Kim B.-C."/>
        </authorList>
    </citation>
    <scope>NUCLEOTIDE SEQUENCE [LARGE SCALE GENOMIC DNA]</scope>
    <source>
        <strain evidence="1 2">GH2-4</strain>
    </source>
</reference>
<protein>
    <recommendedName>
        <fullName evidence="3">Hydrolase</fullName>
    </recommendedName>
</protein>
<dbReference type="AlphaFoldDB" id="A0A1E5LC35"/>
<organism evidence="1 2">
    <name type="scientific">Bacillus solimangrovi</name>
    <dbReference type="NCBI Taxonomy" id="1305675"/>
    <lineage>
        <taxon>Bacteria</taxon>
        <taxon>Bacillati</taxon>
        <taxon>Bacillota</taxon>
        <taxon>Bacilli</taxon>
        <taxon>Bacillales</taxon>
        <taxon>Bacillaceae</taxon>
        <taxon>Bacillus</taxon>
    </lineage>
</organism>
<dbReference type="InterPro" id="IPR029058">
    <property type="entry name" value="AB_hydrolase_fold"/>
</dbReference>
<comment type="caution">
    <text evidence="1">The sequence shown here is derived from an EMBL/GenBank/DDBJ whole genome shotgun (WGS) entry which is preliminary data.</text>
</comment>
<dbReference type="SUPFAM" id="SSF53474">
    <property type="entry name" value="alpha/beta-Hydrolases"/>
    <property type="match status" value="1"/>
</dbReference>
<accession>A0A1E5LC35</accession>
<keyword evidence="2" id="KW-1185">Reference proteome</keyword>
<evidence type="ECO:0000313" key="1">
    <source>
        <dbReference type="EMBL" id="OEH91631.1"/>
    </source>
</evidence>
<evidence type="ECO:0008006" key="3">
    <source>
        <dbReference type="Google" id="ProtNLM"/>
    </source>
</evidence>
<dbReference type="OrthoDB" id="2986585at2"/>
<dbReference type="STRING" id="1305675.BFG57_04475"/>
<evidence type="ECO:0000313" key="2">
    <source>
        <dbReference type="Proteomes" id="UP000095209"/>
    </source>
</evidence>
<dbReference type="Gene3D" id="3.40.50.1820">
    <property type="entry name" value="alpha/beta hydrolase"/>
    <property type="match status" value="1"/>
</dbReference>
<dbReference type="EMBL" id="MJEH01000055">
    <property type="protein sequence ID" value="OEH91631.1"/>
    <property type="molecule type" value="Genomic_DNA"/>
</dbReference>